<organism evidence="3 4">
    <name type="scientific">Desulfuromonas versatilis</name>
    <dbReference type="NCBI Taxonomy" id="2802975"/>
    <lineage>
        <taxon>Bacteria</taxon>
        <taxon>Pseudomonadati</taxon>
        <taxon>Thermodesulfobacteriota</taxon>
        <taxon>Desulfuromonadia</taxon>
        <taxon>Desulfuromonadales</taxon>
        <taxon>Desulfuromonadaceae</taxon>
        <taxon>Desulfuromonas</taxon>
    </lineage>
</organism>
<dbReference type="PANTHER" id="PTHR30383:SF24">
    <property type="entry name" value="THIOESTERASE 1_PROTEASE 1_LYSOPHOSPHOLIPASE L1"/>
    <property type="match status" value="1"/>
</dbReference>
<dbReference type="SUPFAM" id="SSF52266">
    <property type="entry name" value="SGNH hydrolase"/>
    <property type="match status" value="1"/>
</dbReference>
<reference evidence="3 4" key="1">
    <citation type="journal article" date="2016" name="C (Basel)">
        <title>Selective Growth of and Electricity Production by Marine Exoelectrogenic Bacteria in Self-Aggregated Hydrogel of Microbially Reduced Graphene Oxide.</title>
        <authorList>
            <person name="Yoshida N."/>
            <person name="Goto Y."/>
            <person name="Miyata Y."/>
        </authorList>
    </citation>
    <scope>NUCLEOTIDE SEQUENCE [LARGE SCALE GENOMIC DNA]</scope>
    <source>
        <strain evidence="3 4">NIT-T3</strain>
    </source>
</reference>
<dbReference type="InterPro" id="IPR036514">
    <property type="entry name" value="SGNH_hydro_sf"/>
</dbReference>
<feature type="domain" description="SGNH hydrolase-type esterase" evidence="2">
    <location>
        <begin position="52"/>
        <end position="210"/>
    </location>
</feature>
<name>A0ABM8HP84_9BACT</name>
<evidence type="ECO:0000313" key="3">
    <source>
        <dbReference type="EMBL" id="BCR03424.1"/>
    </source>
</evidence>
<sequence length="242" mass="25779">MVTDLRRQLQRVVTFGGRLWPLALALCLALCPTVGSADSQASPGTPRVRIAVLGDSLSAGYGLDPAEAFPARLEKALCERGHAVEVLNAGVSGDTTAGGLARLDWTLAAEPDLVLLELGGNDALRGIDPESVEQNLDGILVALEKRQVRVLLAGMRAPRSLGAGYEKSFNAVFPRLAERHQVAFYPFFLAGVAGNPAFNQPDGIHPNAAGVAEITRRILPLVEQLVVEIHQGGIRPNDRKPD</sequence>
<dbReference type="Pfam" id="PF13472">
    <property type="entry name" value="Lipase_GDSL_2"/>
    <property type="match status" value="1"/>
</dbReference>
<dbReference type="PANTHER" id="PTHR30383">
    <property type="entry name" value="THIOESTERASE 1/PROTEASE 1/LYSOPHOSPHOLIPASE L1"/>
    <property type="match status" value="1"/>
</dbReference>
<dbReference type="InterPro" id="IPR008265">
    <property type="entry name" value="Lipase_GDSL_AS"/>
</dbReference>
<dbReference type="RefSeq" id="WP_221250897.1">
    <property type="nucleotide sequence ID" value="NZ_AP024355.1"/>
</dbReference>
<evidence type="ECO:0000259" key="2">
    <source>
        <dbReference type="Pfam" id="PF13472"/>
    </source>
</evidence>
<keyword evidence="1" id="KW-0732">Signal</keyword>
<dbReference type="CDD" id="cd01822">
    <property type="entry name" value="Lysophospholipase_L1_like"/>
    <property type="match status" value="1"/>
</dbReference>
<proteinExistence type="predicted"/>
<evidence type="ECO:0000256" key="1">
    <source>
        <dbReference type="SAM" id="SignalP"/>
    </source>
</evidence>
<accession>A0ABM8HP84</accession>
<protein>
    <submittedName>
        <fullName evidence="3">Arylesterase</fullName>
    </submittedName>
</protein>
<feature type="chain" id="PRO_5046417098" evidence="1">
    <location>
        <begin position="38"/>
        <end position="242"/>
    </location>
</feature>
<evidence type="ECO:0000313" key="4">
    <source>
        <dbReference type="Proteomes" id="UP001319827"/>
    </source>
</evidence>
<gene>
    <name evidence="3" type="ORF">DESUT3_04930</name>
</gene>
<dbReference type="InterPro" id="IPR051532">
    <property type="entry name" value="Ester_Hydrolysis_Enzymes"/>
</dbReference>
<keyword evidence="4" id="KW-1185">Reference proteome</keyword>
<dbReference type="InterPro" id="IPR013830">
    <property type="entry name" value="SGNH_hydro"/>
</dbReference>
<dbReference type="EMBL" id="AP024355">
    <property type="protein sequence ID" value="BCR03424.1"/>
    <property type="molecule type" value="Genomic_DNA"/>
</dbReference>
<dbReference type="Proteomes" id="UP001319827">
    <property type="component" value="Chromosome"/>
</dbReference>
<reference evidence="3 4" key="2">
    <citation type="journal article" date="2021" name="Int. J. Syst. Evol. Microbiol.">
        <title>Isolation and Polyphasic Characterization of Desulfuromonas versatilis sp. Nov., an Electrogenic Bacteria Capable of Versatile Metabolism Isolated from a Graphene Oxide-Reducing Enrichment Culture.</title>
        <authorList>
            <person name="Xie L."/>
            <person name="Yoshida N."/>
            <person name="Ishii S."/>
            <person name="Meng L."/>
        </authorList>
    </citation>
    <scope>NUCLEOTIDE SEQUENCE [LARGE SCALE GENOMIC DNA]</scope>
    <source>
        <strain evidence="3 4">NIT-T3</strain>
    </source>
</reference>
<feature type="signal peptide" evidence="1">
    <location>
        <begin position="1"/>
        <end position="37"/>
    </location>
</feature>
<dbReference type="Gene3D" id="3.40.50.1110">
    <property type="entry name" value="SGNH hydrolase"/>
    <property type="match status" value="1"/>
</dbReference>
<dbReference type="PROSITE" id="PS01098">
    <property type="entry name" value="LIPASE_GDSL_SER"/>
    <property type="match status" value="1"/>
</dbReference>